<feature type="binding site" evidence="7">
    <location>
        <position position="260"/>
    </location>
    <ligand>
        <name>shikimate</name>
        <dbReference type="ChEBI" id="CHEBI:36208"/>
    </ligand>
</feature>
<dbReference type="Gene3D" id="3.40.50.720">
    <property type="entry name" value="NAD(P)-binding Rossmann-like Domain"/>
    <property type="match status" value="1"/>
</dbReference>
<dbReference type="EC" id="1.1.1.25" evidence="2 7"/>
<dbReference type="NCBIfam" id="TIGR00507">
    <property type="entry name" value="aroE"/>
    <property type="match status" value="1"/>
</dbReference>
<comment type="caution">
    <text evidence="7">Lacks conserved residue(s) required for the propagation of feature annotation.</text>
</comment>
<feature type="binding site" evidence="7">
    <location>
        <begin position="132"/>
        <end position="136"/>
    </location>
    <ligand>
        <name>NADP(+)</name>
        <dbReference type="ChEBI" id="CHEBI:58349"/>
    </ligand>
</feature>
<evidence type="ECO:0000256" key="5">
    <source>
        <dbReference type="ARBA" id="ARBA00023002"/>
    </source>
</evidence>
<evidence type="ECO:0000256" key="2">
    <source>
        <dbReference type="ARBA" id="ARBA00012962"/>
    </source>
</evidence>
<dbReference type="GO" id="GO:0008652">
    <property type="term" value="P:amino acid biosynthetic process"/>
    <property type="evidence" value="ECO:0007669"/>
    <property type="project" value="UniProtKB-KW"/>
</dbReference>
<sequence length="290" mass="31566">MKPICNSETELYCILGDPVTHCKSTVMHNLAFSQLDINAVFLAFLCNQDNISQVFQSVRALDIKGGSITMPVKKAAMPFMDFISKDAQLIGSVNVFKNINGRLEGYNTDGLGVVHFLQSKNIPFTDKTVLVGAGGAGQSIAIQLALHGTKNLVICDKDLASARSLADKINESITGCHADASTADESVLIAELQNSDLLVDATPLGMPPLEGQSILYSFQSIPKHVTFLDICYAPPKTKLLELARENGFQAYNGIGMLLYQGVEAFRIWTGCEFPLEYVEQQNLFANDLNP</sequence>
<dbReference type="GO" id="GO:0009073">
    <property type="term" value="P:aromatic amino acid family biosynthetic process"/>
    <property type="evidence" value="ECO:0007669"/>
    <property type="project" value="UniProtKB-KW"/>
</dbReference>
<gene>
    <name evidence="7 11" type="primary">aroE</name>
    <name evidence="11" type="ORF">DWV29_12460</name>
</gene>
<comment type="pathway">
    <text evidence="1 7">Metabolic intermediate biosynthesis; chorismate biosynthesis; chorismate from D-erythrose 4-phosphate and phosphoenolpyruvate: step 4/7.</text>
</comment>
<keyword evidence="5 7" id="KW-0560">Oxidoreductase</keyword>
<comment type="subunit">
    <text evidence="7">Homodimer.</text>
</comment>
<evidence type="ECO:0000313" key="12">
    <source>
        <dbReference type="Proteomes" id="UP000283880"/>
    </source>
</evidence>
<dbReference type="CDD" id="cd01065">
    <property type="entry name" value="NAD_bind_Shikimate_DH"/>
    <property type="match status" value="1"/>
</dbReference>
<dbReference type="UniPathway" id="UPA00053">
    <property type="reaction ID" value="UER00087"/>
</dbReference>
<dbReference type="OrthoDB" id="9792692at2"/>
<comment type="caution">
    <text evidence="11">The sequence shown here is derived from an EMBL/GenBank/DDBJ whole genome shotgun (WGS) entry which is preliminary data.</text>
</comment>
<dbReference type="InterPro" id="IPR022893">
    <property type="entry name" value="Shikimate_DH_fam"/>
</dbReference>
<dbReference type="InterPro" id="IPR041121">
    <property type="entry name" value="SDH_C"/>
</dbReference>
<dbReference type="Pfam" id="PF08501">
    <property type="entry name" value="Shikimate_dh_N"/>
    <property type="match status" value="1"/>
</dbReference>
<feature type="binding site" evidence="7">
    <location>
        <position position="232"/>
    </location>
    <ligand>
        <name>shikimate</name>
        <dbReference type="ChEBI" id="CHEBI:36208"/>
    </ligand>
</feature>
<evidence type="ECO:0000259" key="10">
    <source>
        <dbReference type="Pfam" id="PF18317"/>
    </source>
</evidence>
<dbReference type="GO" id="GO:0009423">
    <property type="term" value="P:chorismate biosynthetic process"/>
    <property type="evidence" value="ECO:0007669"/>
    <property type="project" value="UniProtKB-UniRule"/>
</dbReference>
<evidence type="ECO:0000259" key="9">
    <source>
        <dbReference type="Pfam" id="PF08501"/>
    </source>
</evidence>
<evidence type="ECO:0000256" key="7">
    <source>
        <dbReference type="HAMAP-Rule" id="MF_00222"/>
    </source>
</evidence>
<feature type="binding site" evidence="7">
    <location>
        <position position="109"/>
    </location>
    <ligand>
        <name>shikimate</name>
        <dbReference type="ChEBI" id="CHEBI:36208"/>
    </ligand>
</feature>
<feature type="domain" description="Shikimate dehydrogenase substrate binding N-terminal" evidence="9">
    <location>
        <begin position="14"/>
        <end position="95"/>
    </location>
</feature>
<feature type="domain" description="Saccharopine dehydrogenase NADP binding" evidence="8">
    <location>
        <begin position="129"/>
        <end position="203"/>
    </location>
</feature>
<dbReference type="Gene3D" id="3.40.50.10860">
    <property type="entry name" value="Leucine Dehydrogenase, chain A, domain 1"/>
    <property type="match status" value="1"/>
</dbReference>
<feature type="binding site" evidence="7">
    <location>
        <position position="69"/>
    </location>
    <ligand>
        <name>shikimate</name>
        <dbReference type="ChEBI" id="CHEBI:36208"/>
    </ligand>
</feature>
<feature type="active site" description="Proton acceptor" evidence="7">
    <location>
        <position position="73"/>
    </location>
</feature>
<dbReference type="GO" id="GO:0050661">
    <property type="term" value="F:NADP binding"/>
    <property type="evidence" value="ECO:0007669"/>
    <property type="project" value="InterPro"/>
</dbReference>
<reference evidence="11 12" key="1">
    <citation type="submission" date="2018-08" db="EMBL/GenBank/DDBJ databases">
        <title>A genome reference for cultivated species of the human gut microbiota.</title>
        <authorList>
            <person name="Zou Y."/>
            <person name="Xue W."/>
            <person name="Luo G."/>
        </authorList>
    </citation>
    <scope>NUCLEOTIDE SEQUENCE [LARGE SCALE GENOMIC DNA]</scope>
    <source>
        <strain evidence="11 12">AF04-15</strain>
    </source>
</reference>
<evidence type="ECO:0000256" key="6">
    <source>
        <dbReference type="ARBA" id="ARBA00023141"/>
    </source>
</evidence>
<comment type="catalytic activity">
    <reaction evidence="7">
        <text>shikimate + NADP(+) = 3-dehydroshikimate + NADPH + H(+)</text>
        <dbReference type="Rhea" id="RHEA:17737"/>
        <dbReference type="ChEBI" id="CHEBI:15378"/>
        <dbReference type="ChEBI" id="CHEBI:16630"/>
        <dbReference type="ChEBI" id="CHEBI:36208"/>
        <dbReference type="ChEBI" id="CHEBI:57783"/>
        <dbReference type="ChEBI" id="CHEBI:58349"/>
        <dbReference type="EC" id="1.1.1.25"/>
    </reaction>
</comment>
<dbReference type="InterPro" id="IPR005097">
    <property type="entry name" value="Sacchrp_dh_NADP-bd"/>
</dbReference>
<accession>A0A413FFM5</accession>
<dbReference type="SUPFAM" id="SSF51735">
    <property type="entry name" value="NAD(P)-binding Rossmann-fold domains"/>
    <property type="match status" value="1"/>
</dbReference>
<dbReference type="Pfam" id="PF03435">
    <property type="entry name" value="Sacchrp_dh_NADP"/>
    <property type="match status" value="1"/>
</dbReference>
<dbReference type="HAMAP" id="MF_00222">
    <property type="entry name" value="Shikimate_DH_AroE"/>
    <property type="match status" value="1"/>
</dbReference>
<evidence type="ECO:0000313" key="11">
    <source>
        <dbReference type="EMBL" id="RGX29334.1"/>
    </source>
</evidence>
<feature type="binding site" evidence="7">
    <location>
        <position position="230"/>
    </location>
    <ligand>
        <name>NADP(+)</name>
        <dbReference type="ChEBI" id="CHEBI:58349"/>
    </ligand>
</feature>
<evidence type="ECO:0000256" key="3">
    <source>
        <dbReference type="ARBA" id="ARBA00022605"/>
    </source>
</evidence>
<name>A0A413FFM5_9FIRM</name>
<keyword evidence="3 7" id="KW-0028">Amino-acid biosynthesis</keyword>
<dbReference type="AlphaFoldDB" id="A0A413FFM5"/>
<proteinExistence type="inferred from homology"/>
<keyword evidence="6 7" id="KW-0057">Aromatic amino acid biosynthesis</keyword>
<dbReference type="Proteomes" id="UP000283880">
    <property type="component" value="Unassembled WGS sequence"/>
</dbReference>
<feature type="domain" description="SDH C-terminal" evidence="10">
    <location>
        <begin position="253"/>
        <end position="281"/>
    </location>
</feature>
<dbReference type="InterPro" id="IPR013708">
    <property type="entry name" value="Shikimate_DH-bd_N"/>
</dbReference>
<feature type="binding site" evidence="7">
    <location>
        <position position="253"/>
    </location>
    <ligand>
        <name>NADP(+)</name>
        <dbReference type="ChEBI" id="CHEBI:58349"/>
    </ligand>
</feature>
<dbReference type="Pfam" id="PF18317">
    <property type="entry name" value="SDH_C"/>
    <property type="match status" value="1"/>
</dbReference>
<evidence type="ECO:0000259" key="8">
    <source>
        <dbReference type="Pfam" id="PF03435"/>
    </source>
</evidence>
<dbReference type="GO" id="GO:0019632">
    <property type="term" value="P:shikimate metabolic process"/>
    <property type="evidence" value="ECO:0007669"/>
    <property type="project" value="InterPro"/>
</dbReference>
<dbReference type="PANTHER" id="PTHR21089:SF1">
    <property type="entry name" value="BIFUNCTIONAL 3-DEHYDROQUINATE DEHYDRATASE_SHIKIMATE DEHYDROGENASE, CHLOROPLASTIC"/>
    <property type="match status" value="1"/>
</dbReference>
<dbReference type="PANTHER" id="PTHR21089">
    <property type="entry name" value="SHIKIMATE DEHYDROGENASE"/>
    <property type="match status" value="1"/>
</dbReference>
<dbReference type="RefSeq" id="WP_040410955.1">
    <property type="nucleotide sequence ID" value="NZ_BAABXR010000003.1"/>
</dbReference>
<dbReference type="InterPro" id="IPR011342">
    <property type="entry name" value="Shikimate_DH"/>
</dbReference>
<dbReference type="SUPFAM" id="SSF53223">
    <property type="entry name" value="Aminoacid dehydrogenase-like, N-terminal domain"/>
    <property type="match status" value="1"/>
</dbReference>
<dbReference type="InterPro" id="IPR046346">
    <property type="entry name" value="Aminoacid_DH-like_N_sf"/>
</dbReference>
<feature type="binding site" evidence="7">
    <location>
        <position position="94"/>
    </location>
    <ligand>
        <name>shikimate</name>
        <dbReference type="ChEBI" id="CHEBI:36208"/>
    </ligand>
</feature>
<dbReference type="InterPro" id="IPR036291">
    <property type="entry name" value="NAD(P)-bd_dom_sf"/>
</dbReference>
<organism evidence="11 12">
    <name type="scientific">Enterocloster asparagiformis</name>
    <dbReference type="NCBI Taxonomy" id="333367"/>
    <lineage>
        <taxon>Bacteria</taxon>
        <taxon>Bacillati</taxon>
        <taxon>Bacillota</taxon>
        <taxon>Clostridia</taxon>
        <taxon>Lachnospirales</taxon>
        <taxon>Lachnospiraceae</taxon>
        <taxon>Enterocloster</taxon>
    </lineage>
</organism>
<protein>
    <recommendedName>
        <fullName evidence="2 7">Shikimate dehydrogenase (NADP(+))</fullName>
        <shortName evidence="7">SDH</shortName>
        <ecNumber evidence="2 7">1.1.1.25</ecNumber>
    </recommendedName>
</protein>
<keyword evidence="4 7" id="KW-0521">NADP</keyword>
<evidence type="ECO:0000256" key="1">
    <source>
        <dbReference type="ARBA" id="ARBA00004871"/>
    </source>
</evidence>
<dbReference type="EMBL" id="QSBM01000008">
    <property type="protein sequence ID" value="RGX29334.1"/>
    <property type="molecule type" value="Genomic_DNA"/>
</dbReference>
<comment type="function">
    <text evidence="7">Involved in the biosynthesis of the chorismate, which leads to the biosynthesis of aromatic amino acids. Catalyzes the reversible NADPH linked reduction of 3-dehydroshikimate (DHSA) to yield shikimate (SA).</text>
</comment>
<evidence type="ECO:0000256" key="4">
    <source>
        <dbReference type="ARBA" id="ARBA00022857"/>
    </source>
</evidence>
<comment type="similarity">
    <text evidence="7">Belongs to the shikimate dehydrogenase family.</text>
</comment>
<dbReference type="GO" id="GO:0004764">
    <property type="term" value="F:shikimate 3-dehydrogenase (NADP+) activity"/>
    <property type="evidence" value="ECO:0007669"/>
    <property type="project" value="UniProtKB-UniRule"/>
</dbReference>